<reference evidence="1" key="1">
    <citation type="submission" date="2021-01" db="EMBL/GenBank/DDBJ databases">
        <title>Whole genome shotgun sequence of Rugosimonospora africana NBRC 104875.</title>
        <authorList>
            <person name="Komaki H."/>
            <person name="Tamura T."/>
        </authorList>
    </citation>
    <scope>NUCLEOTIDE SEQUENCE</scope>
    <source>
        <strain evidence="1">NBRC 104875</strain>
    </source>
</reference>
<dbReference type="EMBL" id="BONZ01000090">
    <property type="protein sequence ID" value="GIH20186.1"/>
    <property type="molecule type" value="Genomic_DNA"/>
</dbReference>
<gene>
    <name evidence="1" type="ORF">Raf01_83580</name>
</gene>
<keyword evidence="2" id="KW-1185">Reference proteome</keyword>
<organism evidence="1 2">
    <name type="scientific">Rugosimonospora africana</name>
    <dbReference type="NCBI Taxonomy" id="556532"/>
    <lineage>
        <taxon>Bacteria</taxon>
        <taxon>Bacillati</taxon>
        <taxon>Actinomycetota</taxon>
        <taxon>Actinomycetes</taxon>
        <taxon>Micromonosporales</taxon>
        <taxon>Micromonosporaceae</taxon>
        <taxon>Rugosimonospora</taxon>
    </lineage>
</organism>
<evidence type="ECO:0000313" key="2">
    <source>
        <dbReference type="Proteomes" id="UP000642748"/>
    </source>
</evidence>
<comment type="caution">
    <text evidence="1">The sequence shown here is derived from an EMBL/GenBank/DDBJ whole genome shotgun (WGS) entry which is preliminary data.</text>
</comment>
<evidence type="ECO:0000313" key="1">
    <source>
        <dbReference type="EMBL" id="GIH20186.1"/>
    </source>
</evidence>
<dbReference type="AlphaFoldDB" id="A0A8J3VVW4"/>
<sequence>MSIIEERITFLKPVCPARVLARAGIPVASPGSSADAGMGVVIGFLPWILRPSGRGGIGTPAQQGRGS</sequence>
<proteinExistence type="predicted"/>
<accession>A0A8J3VVW4</accession>
<name>A0A8J3VVW4_9ACTN</name>
<protein>
    <submittedName>
        <fullName evidence="1">Uncharacterized protein</fullName>
    </submittedName>
</protein>
<dbReference type="Proteomes" id="UP000642748">
    <property type="component" value="Unassembled WGS sequence"/>
</dbReference>